<sequence>MLHSILGHRVLKIASTMVKIEELNRKRSSAKKKFDHEVKSFEFVLEARPEIHSLEEAFGEVK</sequence>
<dbReference type="OrthoDB" id="8065581at2759"/>
<feature type="non-terminal residue" evidence="1">
    <location>
        <position position="62"/>
    </location>
</feature>
<dbReference type="AlphaFoldDB" id="A0A6S7JNW1"/>
<dbReference type="Proteomes" id="UP001152795">
    <property type="component" value="Unassembled WGS sequence"/>
</dbReference>
<proteinExistence type="predicted"/>
<comment type="caution">
    <text evidence="1">The sequence shown here is derived from an EMBL/GenBank/DDBJ whole genome shotgun (WGS) entry which is preliminary data.</text>
</comment>
<dbReference type="EMBL" id="CACRXK020009831">
    <property type="protein sequence ID" value="CAB4018061.1"/>
    <property type="molecule type" value="Genomic_DNA"/>
</dbReference>
<reference evidence="1" key="1">
    <citation type="submission" date="2020-04" db="EMBL/GenBank/DDBJ databases">
        <authorList>
            <person name="Alioto T."/>
            <person name="Alioto T."/>
            <person name="Gomez Garrido J."/>
        </authorList>
    </citation>
    <scope>NUCLEOTIDE SEQUENCE</scope>
    <source>
        <strain evidence="1">A484AB</strain>
    </source>
</reference>
<evidence type="ECO:0000313" key="1">
    <source>
        <dbReference type="EMBL" id="CAB4018061.1"/>
    </source>
</evidence>
<organism evidence="1 2">
    <name type="scientific">Paramuricea clavata</name>
    <name type="common">Red gorgonian</name>
    <name type="synonym">Violescent sea-whip</name>
    <dbReference type="NCBI Taxonomy" id="317549"/>
    <lineage>
        <taxon>Eukaryota</taxon>
        <taxon>Metazoa</taxon>
        <taxon>Cnidaria</taxon>
        <taxon>Anthozoa</taxon>
        <taxon>Octocorallia</taxon>
        <taxon>Malacalcyonacea</taxon>
        <taxon>Plexauridae</taxon>
        <taxon>Paramuricea</taxon>
    </lineage>
</organism>
<protein>
    <submittedName>
        <fullName evidence="1">Uncharacterized protein</fullName>
    </submittedName>
</protein>
<name>A0A6S7JNW1_PARCT</name>
<gene>
    <name evidence="1" type="ORF">PACLA_8A033354</name>
</gene>
<evidence type="ECO:0000313" key="2">
    <source>
        <dbReference type="Proteomes" id="UP001152795"/>
    </source>
</evidence>
<accession>A0A6S7JNW1</accession>
<keyword evidence="2" id="KW-1185">Reference proteome</keyword>